<comment type="caution">
    <text evidence="7">The sequence shown here is derived from an EMBL/GenBank/DDBJ whole genome shotgun (WGS) entry which is preliminary data.</text>
</comment>
<feature type="domain" description="O-antigen ligase-related" evidence="6">
    <location>
        <begin position="187"/>
        <end position="345"/>
    </location>
</feature>
<dbReference type="AlphaFoldDB" id="A0A261RU27"/>
<evidence type="ECO:0000313" key="8">
    <source>
        <dbReference type="Proteomes" id="UP000217005"/>
    </source>
</evidence>
<feature type="transmembrane region" description="Helical" evidence="5">
    <location>
        <begin position="334"/>
        <end position="357"/>
    </location>
</feature>
<protein>
    <submittedName>
        <fullName evidence="7">O-antigen polymerase</fullName>
    </submittedName>
</protein>
<dbReference type="OrthoDB" id="8576060at2"/>
<dbReference type="RefSeq" id="WP_094829115.1">
    <property type="nucleotide sequence ID" value="NZ_NEVL01000007.1"/>
</dbReference>
<feature type="transmembrane region" description="Helical" evidence="5">
    <location>
        <begin position="31"/>
        <end position="48"/>
    </location>
</feature>
<feature type="transmembrane region" description="Helical" evidence="5">
    <location>
        <begin position="60"/>
        <end position="81"/>
    </location>
</feature>
<accession>A0A261RU27</accession>
<dbReference type="Pfam" id="PF04932">
    <property type="entry name" value="Wzy_C"/>
    <property type="match status" value="1"/>
</dbReference>
<keyword evidence="4 5" id="KW-0472">Membrane</keyword>
<organism evidence="7 8">
    <name type="scientific">Bordetella genomosp. 1</name>
    <dbReference type="NCBI Taxonomy" id="1395607"/>
    <lineage>
        <taxon>Bacteria</taxon>
        <taxon>Pseudomonadati</taxon>
        <taxon>Pseudomonadota</taxon>
        <taxon>Betaproteobacteria</taxon>
        <taxon>Burkholderiales</taxon>
        <taxon>Alcaligenaceae</taxon>
        <taxon>Bordetella</taxon>
    </lineage>
</organism>
<comment type="subcellular location">
    <subcellularLocation>
        <location evidence="1">Membrane</location>
        <topology evidence="1">Multi-pass membrane protein</topology>
    </subcellularLocation>
</comment>
<dbReference type="InterPro" id="IPR051533">
    <property type="entry name" value="WaaL-like"/>
</dbReference>
<proteinExistence type="predicted"/>
<evidence type="ECO:0000256" key="2">
    <source>
        <dbReference type="ARBA" id="ARBA00022692"/>
    </source>
</evidence>
<dbReference type="GO" id="GO:0016020">
    <property type="term" value="C:membrane"/>
    <property type="evidence" value="ECO:0007669"/>
    <property type="project" value="UniProtKB-SubCell"/>
</dbReference>
<evidence type="ECO:0000256" key="4">
    <source>
        <dbReference type="ARBA" id="ARBA00023136"/>
    </source>
</evidence>
<dbReference type="PANTHER" id="PTHR37422">
    <property type="entry name" value="TEICHURONIC ACID BIOSYNTHESIS PROTEIN TUAE"/>
    <property type="match status" value="1"/>
</dbReference>
<evidence type="ECO:0000256" key="1">
    <source>
        <dbReference type="ARBA" id="ARBA00004141"/>
    </source>
</evidence>
<gene>
    <name evidence="7" type="ORF">CEG14_24935</name>
</gene>
<feature type="transmembrane region" description="Helical" evidence="5">
    <location>
        <begin position="118"/>
        <end position="138"/>
    </location>
</feature>
<evidence type="ECO:0000256" key="3">
    <source>
        <dbReference type="ARBA" id="ARBA00022989"/>
    </source>
</evidence>
<feature type="transmembrane region" description="Helical" evidence="5">
    <location>
        <begin position="394"/>
        <end position="412"/>
    </location>
</feature>
<feature type="transmembrane region" description="Helical" evidence="5">
    <location>
        <begin position="229"/>
        <end position="249"/>
    </location>
</feature>
<dbReference type="InterPro" id="IPR007016">
    <property type="entry name" value="O-antigen_ligase-rel_domated"/>
</dbReference>
<dbReference type="EMBL" id="NEVL01000007">
    <property type="protein sequence ID" value="OZI28162.1"/>
    <property type="molecule type" value="Genomic_DNA"/>
</dbReference>
<evidence type="ECO:0000256" key="5">
    <source>
        <dbReference type="SAM" id="Phobius"/>
    </source>
</evidence>
<keyword evidence="2 5" id="KW-0812">Transmembrane</keyword>
<dbReference type="Proteomes" id="UP000217005">
    <property type="component" value="Unassembled WGS sequence"/>
</dbReference>
<name>A0A261RU27_9BORD</name>
<dbReference type="PANTHER" id="PTHR37422:SF23">
    <property type="entry name" value="TEICHURONIC ACID BIOSYNTHESIS PROTEIN TUAE"/>
    <property type="match status" value="1"/>
</dbReference>
<sequence length="428" mass="45999">MLNRLSAWLLIGSVGLLPAMLLSTYSGGSAAFYLAIIASALMIASAPRRHDVSLPQLLKPYWAVLIAFAMPMAAVAVSATLNASWGSTDVEKSLRLAVGVPIMLAAMLYCPPAQLKQTLWGMMLAAWISTITVLSLIYPNLLNRPDTKQYNAVSYGNLTLLITAIIAYALPLRLTRFERTEKVLKIAAVVVGFVGFILTQTRSGWLAIPLFLGLGIALHGRIRHPLRAFAVLVGLVVAVLLIGSANPLLRDRTVLVYTQSHECLNENPTADTSICVRLQLWRSALGMIASDPLTGFGGSRGFQQRMGQLGAEGKVSPYVASGFGEPHNDMLEVLASYGILGGIGLLLVYGVPARIFLRRMRRDHGAAIRATATMGAATCLGFAVFGLTELMFRGMRTVGFYAVLVGLFLVLSDPRLVSPRKKEGADAG</sequence>
<reference evidence="7 8" key="1">
    <citation type="submission" date="2017-05" db="EMBL/GenBank/DDBJ databases">
        <title>Complete and WGS of Bordetella genogroups.</title>
        <authorList>
            <person name="Spilker T."/>
            <person name="LiPuma J."/>
        </authorList>
    </citation>
    <scope>NUCLEOTIDE SEQUENCE [LARGE SCALE GENOMIC DNA]</scope>
    <source>
        <strain evidence="7 8">AU17610</strain>
    </source>
</reference>
<feature type="transmembrane region" description="Helical" evidence="5">
    <location>
        <begin position="93"/>
        <end position="111"/>
    </location>
</feature>
<feature type="transmembrane region" description="Helical" evidence="5">
    <location>
        <begin position="150"/>
        <end position="171"/>
    </location>
</feature>
<feature type="transmembrane region" description="Helical" evidence="5">
    <location>
        <begin position="366"/>
        <end position="388"/>
    </location>
</feature>
<evidence type="ECO:0000259" key="6">
    <source>
        <dbReference type="Pfam" id="PF04932"/>
    </source>
</evidence>
<feature type="transmembrane region" description="Helical" evidence="5">
    <location>
        <begin position="7"/>
        <end position="25"/>
    </location>
</feature>
<evidence type="ECO:0000313" key="7">
    <source>
        <dbReference type="EMBL" id="OZI28162.1"/>
    </source>
</evidence>
<keyword evidence="3 5" id="KW-1133">Transmembrane helix</keyword>